<dbReference type="GO" id="GO:0019825">
    <property type="term" value="F:oxygen binding"/>
    <property type="evidence" value="ECO:0007669"/>
    <property type="project" value="InterPro"/>
</dbReference>
<organism evidence="6 7">
    <name type="scientific">Chitinibacter fontanus</name>
    <dbReference type="NCBI Taxonomy" id="1737446"/>
    <lineage>
        <taxon>Bacteria</taxon>
        <taxon>Pseudomonadati</taxon>
        <taxon>Pseudomonadota</taxon>
        <taxon>Betaproteobacteria</taxon>
        <taxon>Neisseriales</taxon>
        <taxon>Chitinibacteraceae</taxon>
        <taxon>Chitinibacter</taxon>
    </lineage>
</organism>
<accession>A0A7D5VB22</accession>
<dbReference type="Pfam" id="PF01152">
    <property type="entry name" value="Bac_globin"/>
    <property type="match status" value="1"/>
</dbReference>
<dbReference type="EMBL" id="CP058952">
    <property type="protein sequence ID" value="QLI82737.1"/>
    <property type="molecule type" value="Genomic_DNA"/>
</dbReference>
<dbReference type="InterPro" id="IPR001486">
    <property type="entry name" value="Hemoglobin_trunc"/>
</dbReference>
<evidence type="ECO:0000256" key="4">
    <source>
        <dbReference type="ARBA" id="ARBA00023004"/>
    </source>
</evidence>
<name>A0A7D5VB22_9NEIS</name>
<keyword evidence="4" id="KW-0408">Iron</keyword>
<dbReference type="GO" id="GO:0005344">
    <property type="term" value="F:oxygen carrier activity"/>
    <property type="evidence" value="ECO:0007669"/>
    <property type="project" value="InterPro"/>
</dbReference>
<proteinExistence type="inferred from homology"/>
<evidence type="ECO:0000256" key="1">
    <source>
        <dbReference type="ARBA" id="ARBA00022448"/>
    </source>
</evidence>
<dbReference type="Proteomes" id="UP000510822">
    <property type="component" value="Chromosome"/>
</dbReference>
<gene>
    <name evidence="6" type="ORF">HZU75_15090</name>
</gene>
<keyword evidence="1" id="KW-0813">Transport</keyword>
<dbReference type="GO" id="GO:0046872">
    <property type="term" value="F:metal ion binding"/>
    <property type="evidence" value="ECO:0007669"/>
    <property type="project" value="UniProtKB-KW"/>
</dbReference>
<dbReference type="PANTHER" id="PTHR47366:SF1">
    <property type="entry name" value="TWO-ON-TWO HEMOGLOBIN-3"/>
    <property type="match status" value="1"/>
</dbReference>
<keyword evidence="7" id="KW-1185">Reference proteome</keyword>
<dbReference type="KEGG" id="cfon:HZU75_15090"/>
<keyword evidence="2" id="KW-0349">Heme</keyword>
<dbReference type="AlphaFoldDB" id="A0A7D5VB22"/>
<dbReference type="SUPFAM" id="SSF46458">
    <property type="entry name" value="Globin-like"/>
    <property type="match status" value="1"/>
</dbReference>
<evidence type="ECO:0000256" key="5">
    <source>
        <dbReference type="ARBA" id="ARBA00034496"/>
    </source>
</evidence>
<dbReference type="InterPro" id="IPR012292">
    <property type="entry name" value="Globin/Proto"/>
</dbReference>
<protein>
    <submittedName>
        <fullName evidence="6">Group II truncated hemoglobin</fullName>
    </submittedName>
</protein>
<dbReference type="CDD" id="cd14773">
    <property type="entry name" value="TrHb2_PhHbO-like_O"/>
    <property type="match status" value="1"/>
</dbReference>
<dbReference type="Gene3D" id="1.10.490.10">
    <property type="entry name" value="Globins"/>
    <property type="match status" value="1"/>
</dbReference>
<keyword evidence="3" id="KW-0479">Metal-binding</keyword>
<evidence type="ECO:0000256" key="2">
    <source>
        <dbReference type="ARBA" id="ARBA00022617"/>
    </source>
</evidence>
<dbReference type="PANTHER" id="PTHR47366">
    <property type="entry name" value="TWO-ON-TWO HEMOGLOBIN-3"/>
    <property type="match status" value="1"/>
</dbReference>
<sequence>MSDIQELSPYELLGGAAVLRQLVDRFYDIMETDPRAAGIHAMHGKDTTLIRDKLFEFLSGWLGGPQLFIEKYGHPRLRARHMPFSIGEAERNQWLLCMYQAMSEIAISDALREHLEQAFFKTADFMRNQD</sequence>
<evidence type="ECO:0000256" key="3">
    <source>
        <dbReference type="ARBA" id="ARBA00022723"/>
    </source>
</evidence>
<comment type="similarity">
    <text evidence="5">Belongs to the truncated hemoglobin family. Group II subfamily.</text>
</comment>
<evidence type="ECO:0000313" key="7">
    <source>
        <dbReference type="Proteomes" id="UP000510822"/>
    </source>
</evidence>
<dbReference type="RefSeq" id="WP_180306813.1">
    <property type="nucleotide sequence ID" value="NZ_CP058952.1"/>
</dbReference>
<evidence type="ECO:0000313" key="6">
    <source>
        <dbReference type="EMBL" id="QLI82737.1"/>
    </source>
</evidence>
<dbReference type="InterPro" id="IPR044203">
    <property type="entry name" value="GlbO/GLB3-like"/>
</dbReference>
<reference evidence="6 7" key="1">
    <citation type="journal article" date="2016" name="Int. J. Syst. Evol. Microbiol.">
        <title>Chitinibacter fontanus sp. nov., isolated from a spring.</title>
        <authorList>
            <person name="Sheu S.Y."/>
            <person name="Li Y.S."/>
            <person name="Young C.C."/>
            <person name="Chen W.M."/>
        </authorList>
    </citation>
    <scope>NUCLEOTIDE SEQUENCE [LARGE SCALE GENOMIC DNA]</scope>
    <source>
        <strain evidence="6 7">STM-7</strain>
    </source>
</reference>
<dbReference type="GO" id="GO:0020037">
    <property type="term" value="F:heme binding"/>
    <property type="evidence" value="ECO:0007669"/>
    <property type="project" value="InterPro"/>
</dbReference>
<dbReference type="InterPro" id="IPR009050">
    <property type="entry name" value="Globin-like_sf"/>
</dbReference>